<dbReference type="Proteomes" id="UP000591948">
    <property type="component" value="Unassembled WGS sequence"/>
</dbReference>
<organism evidence="1 2">
    <name type="scientific">Candidatus Hakubella thermalkaliphila</name>
    <dbReference type="NCBI Taxonomy" id="2754717"/>
    <lineage>
        <taxon>Bacteria</taxon>
        <taxon>Bacillati</taxon>
        <taxon>Actinomycetota</taxon>
        <taxon>Actinomycetota incertae sedis</taxon>
        <taxon>Candidatus Hakubellales</taxon>
        <taxon>Candidatus Hakubellaceae</taxon>
        <taxon>Candidatus Hakubella</taxon>
    </lineage>
</organism>
<dbReference type="AlphaFoldDB" id="A0A6V8P880"/>
<evidence type="ECO:0000313" key="1">
    <source>
        <dbReference type="EMBL" id="GFP28839.1"/>
    </source>
</evidence>
<gene>
    <name evidence="1" type="ORF">HKBW3S33_02255</name>
</gene>
<comment type="caution">
    <text evidence="1">The sequence shown here is derived from an EMBL/GenBank/DDBJ whole genome shotgun (WGS) entry which is preliminary data.</text>
</comment>
<dbReference type="EMBL" id="BLRY01000445">
    <property type="protein sequence ID" value="GFP28839.1"/>
    <property type="molecule type" value="Genomic_DNA"/>
</dbReference>
<accession>A0A6V8P880</accession>
<keyword evidence="2" id="KW-1185">Reference proteome</keyword>
<sequence length="193" mass="20584">MDGAVPGLKAATLDHAKRASTGNTGVFSFENYRHLLNRPTAGKGPSILQTMKASGVMSSGEVARMDTILRHAEVIQRTITLRINAGTLVDAPDMLSNLVARLIGANIGGATGAAQGAPLVMAGAVSRAAQKIADKIPTTKIMDVFIEASNDPKFMANLLEKPQTVKRKRELHRQINAFLLQAGLVEREESQGE</sequence>
<reference evidence="1 2" key="1">
    <citation type="journal article" date="2020" name="Front. Microbiol.">
        <title>Single-cell genomics of novel Actinobacteria with the Wood-Ljungdahl pathway discovered in a serpentinizing system.</title>
        <authorList>
            <person name="Merino N."/>
            <person name="Kawai M."/>
            <person name="Boyd E.S."/>
            <person name="Colman D.R."/>
            <person name="McGlynn S.E."/>
            <person name="Nealson K.H."/>
            <person name="Kurokawa K."/>
            <person name="Hongoh Y."/>
        </authorList>
    </citation>
    <scope>NUCLEOTIDE SEQUENCE [LARGE SCALE GENOMIC DNA]</scope>
    <source>
        <strain evidence="1 2">S33</strain>
    </source>
</reference>
<name>A0A6V8P880_9ACTN</name>
<evidence type="ECO:0000313" key="2">
    <source>
        <dbReference type="Proteomes" id="UP000591948"/>
    </source>
</evidence>
<proteinExistence type="predicted"/>
<protein>
    <submittedName>
        <fullName evidence="1">Uncharacterized protein</fullName>
    </submittedName>
</protein>